<sequence>MRELLQNQSKCLELLCDVMTNTLLVLGREPLMSFRTIISEEKHYPSVPSVLDLLLTLLSSTVMQRELLTTDTMIKRLFLESVDGLLMRSARMGSNAHFQDNLKRLAGKTLLERSAWDSILEKPLASGVISDRKIMVKQRVLAFNAQVLASMGKSLEDGSRDMSQMNTLKAYLATKVNNMRNRRRVWEVVLRIQGGLDRFYCDSGKKVEVLSPQDRNHFSMVVEAIRKHFQLDSVDMQKTSSSTEDKSSSSNEIPVPRKRSGSVSFPRVALIPQLCRIASREKGYVDLDEDPQILRLAHDFITDKAQQTLARYDPESDYAWKWVRLQRKNAYIDGARDLLEKMIVHLVNDVLVFLEMQRRRRMAQRSEWLALTIYVRISMCVSSAFRGSVGQGPTARTKGCRGSNMPSSR</sequence>
<gene>
    <name evidence="3" type="ORF">BWQ96_03489</name>
    <name evidence="2" type="ORF">BWQ96_10417</name>
</gene>
<proteinExistence type="predicted"/>
<feature type="region of interest" description="Disordered" evidence="1">
    <location>
        <begin position="235"/>
        <end position="260"/>
    </location>
</feature>
<dbReference type="AlphaFoldDB" id="A0A2V3IXC5"/>
<dbReference type="Proteomes" id="UP000247409">
    <property type="component" value="Unassembled WGS sequence"/>
</dbReference>
<feature type="region of interest" description="Disordered" evidence="1">
    <location>
        <begin position="387"/>
        <end position="409"/>
    </location>
</feature>
<protein>
    <submittedName>
        <fullName evidence="3">Uncharacterized protein</fullName>
    </submittedName>
</protein>
<reference evidence="3 4" key="1">
    <citation type="journal article" date="2018" name="Mol. Biol. Evol.">
        <title>Analysis of the draft genome of the red seaweed Gracilariopsis chorda provides insights into genome size evolution in Rhodophyta.</title>
        <authorList>
            <person name="Lee J."/>
            <person name="Yang E.C."/>
            <person name="Graf L."/>
            <person name="Yang J.H."/>
            <person name="Qiu H."/>
            <person name="Zel Zion U."/>
            <person name="Chan C.X."/>
            <person name="Stephens T.G."/>
            <person name="Weber A.P.M."/>
            <person name="Boo G.H."/>
            <person name="Boo S.M."/>
            <person name="Kim K.M."/>
            <person name="Shin Y."/>
            <person name="Jung M."/>
            <person name="Lee S.J."/>
            <person name="Yim H.S."/>
            <person name="Lee J.H."/>
            <person name="Bhattacharya D."/>
            <person name="Yoon H.S."/>
        </authorList>
    </citation>
    <scope>NUCLEOTIDE SEQUENCE [LARGE SCALE GENOMIC DNA]</scope>
    <source>
        <strain evidence="3 4">SKKU-2015</strain>
        <tissue evidence="3">Whole body</tissue>
    </source>
</reference>
<evidence type="ECO:0000256" key="1">
    <source>
        <dbReference type="SAM" id="MobiDB-lite"/>
    </source>
</evidence>
<evidence type="ECO:0000313" key="3">
    <source>
        <dbReference type="EMBL" id="PXF46798.1"/>
    </source>
</evidence>
<dbReference type="EMBL" id="NBIV01000413">
    <property type="protein sequence ID" value="PXF39872.1"/>
    <property type="molecule type" value="Genomic_DNA"/>
</dbReference>
<keyword evidence="4" id="KW-1185">Reference proteome</keyword>
<accession>A0A2V3IXC5</accession>
<dbReference type="OrthoDB" id="3221at2759"/>
<name>A0A2V3IXC5_9FLOR</name>
<dbReference type="EMBL" id="NBIV01000033">
    <property type="protein sequence ID" value="PXF46798.1"/>
    <property type="molecule type" value="Genomic_DNA"/>
</dbReference>
<comment type="caution">
    <text evidence="3">The sequence shown here is derived from an EMBL/GenBank/DDBJ whole genome shotgun (WGS) entry which is preliminary data.</text>
</comment>
<evidence type="ECO:0000313" key="4">
    <source>
        <dbReference type="Proteomes" id="UP000247409"/>
    </source>
</evidence>
<evidence type="ECO:0000313" key="2">
    <source>
        <dbReference type="EMBL" id="PXF39872.1"/>
    </source>
</evidence>
<organism evidence="3 4">
    <name type="scientific">Gracilariopsis chorda</name>
    <dbReference type="NCBI Taxonomy" id="448386"/>
    <lineage>
        <taxon>Eukaryota</taxon>
        <taxon>Rhodophyta</taxon>
        <taxon>Florideophyceae</taxon>
        <taxon>Rhodymeniophycidae</taxon>
        <taxon>Gracilariales</taxon>
        <taxon>Gracilariaceae</taxon>
        <taxon>Gracilariopsis</taxon>
    </lineage>
</organism>